<evidence type="ECO:0000256" key="6">
    <source>
        <dbReference type="SAM" id="MobiDB-lite"/>
    </source>
</evidence>
<evidence type="ECO:0000259" key="7">
    <source>
        <dbReference type="PROSITE" id="PS50158"/>
    </source>
</evidence>
<feature type="compositionally biased region" description="Polar residues" evidence="6">
    <location>
        <begin position="774"/>
        <end position="795"/>
    </location>
</feature>
<dbReference type="SUPFAM" id="SSF56672">
    <property type="entry name" value="DNA/RNA polymerases"/>
    <property type="match status" value="1"/>
</dbReference>
<evidence type="ECO:0000313" key="10">
    <source>
        <dbReference type="Proteomes" id="UP000829196"/>
    </source>
</evidence>
<evidence type="ECO:0000313" key="9">
    <source>
        <dbReference type="EMBL" id="KAI0501513.1"/>
    </source>
</evidence>
<reference evidence="9" key="1">
    <citation type="journal article" date="2022" name="Front. Genet.">
        <title>Chromosome-Scale Assembly of the Dendrobium nobile Genome Provides Insights Into the Molecular Mechanism of the Biosynthesis of the Medicinal Active Ingredient of Dendrobium.</title>
        <authorList>
            <person name="Xu Q."/>
            <person name="Niu S.-C."/>
            <person name="Li K.-L."/>
            <person name="Zheng P.-J."/>
            <person name="Zhang X.-J."/>
            <person name="Jia Y."/>
            <person name="Liu Y."/>
            <person name="Niu Y.-X."/>
            <person name="Yu L.-H."/>
            <person name="Chen D.-F."/>
            <person name="Zhang G.-Q."/>
        </authorList>
    </citation>
    <scope>NUCLEOTIDE SEQUENCE</scope>
    <source>
        <tissue evidence="9">Leaf</tissue>
    </source>
</reference>
<dbReference type="PANTHER" id="PTHR42648">
    <property type="entry name" value="TRANSPOSASE, PUTATIVE-RELATED"/>
    <property type="match status" value="1"/>
</dbReference>
<sequence length="1352" mass="151951">MAESATPTSHGTTASSSDASSDFPIPSSLKFLISNIKNLVPTQLVPENYAIWRLQLFQHFSANDFEDHLTGTDTCPPASATIEFKKWMLIDRNLVSALLSTISPSVLPYVISLRTAHDVWVALERRLQPTNRSRVIQLKNELHQVQMRDRTMRQYLDQIKNLVDNIAAAGSTIDTEDIVLYILNGLPAAYNAFTTAIRASLHPISLDDLYSLLCSEEINIQHRLLKDNPSSDILAMFSNRNTSAQWKNNKNRGKNYVPRSQQPSDPPSYVKNTSARPNCQICGKTGHTALNCWHRCNLNYAPPSNPKALTVQQQFSPTNDWILDSGASSHLTADVSNLQQPTPYQGNDTVSLANGQHLQIHNSGQGLLPLPESNRKLNLNNILHVPKLSHNLLSVSQLASDNDVSICFHANDFFIKDRQRNSTLLHGRKHNGLYRLKARTAPEKTALTASASKSIPWHSRLGHPSDSVFTDLAKIVTHIYKDSSYSPPCISCHISKCHKLPFSRRLSSSTKPFQLVHSDIWGPAPITSMNGSRFYIIFIDDFSRFCWLYSLNSKDEALIKFQQFHKLIKNTFNTAVKTLRTDGGGEYTSHSFRNFLSRKGIQHHITCPHTPEQNGVAERKNRHLLEVTRALLHASNLPNNFWAEAVSTANYLINRLPSSVIANVTPYYRLYGTQANYDHLRTFGCLCFPWTRPYAPNKLAPRSSVCVFLGYSSQHKGYRCLDINNKRIYISRHVTFHEDQFPYKQQPQTTTATNSNSYTTPLILLPTSMIRTQPQEPLNASPTPVPTLSQHTSEAPTEPASPPNSRPLPIHPMQTRLRSGITKPKQIFDLSATITSAHSPTSYAQASKFDHWRSAMNDEYLALQQQGTWSLVPPPPDVPIIGCKWTFKTKYLPNGSVDRHKARLVALGCSQQFGINYTETFSPVAKMVTIRLLLIVALNSNWTVTQLDVSNAFLHGDLPDEVHMKQPPGFIDKQHPSHVCKLHKSIYGLKQSPRQWFQKFTSHLQGLGFAHSKADPSLFIYSKANTHLFVLIYVDDILITGNDPTTLQEVLRKLHSAFRLKQLGDVSLFLGIQVIKTPHSYFLTQSHYAHDVLKLAGFSDCKPSRTPMAPKQPQLSDTQDFSDPSLFRKLAGSLQYLTITRPDIAFATNSICQRMHHPRNCDFNTLKRLLRYIQGTISFGLPITHGDLQLRTYTDADWAADTTDRKSTTGSCTFLGPNLLTWTVKKQNTVAKSSTEAEYRALSSATSDVLWLRRLAAEFNIPQSAPTTIFCDNTSAIALSNNPVFHARTKHIEIDYHFISGHIQNGDIHIAHISSTDQIADILTKSLPLKQFQTLRHKLTIRPPNDQFEGGS</sequence>
<dbReference type="SUPFAM" id="SSF53098">
    <property type="entry name" value="Ribonuclease H-like"/>
    <property type="match status" value="1"/>
</dbReference>
<dbReference type="GO" id="GO:0008270">
    <property type="term" value="F:zinc ion binding"/>
    <property type="evidence" value="ECO:0007669"/>
    <property type="project" value="UniProtKB-KW"/>
</dbReference>
<dbReference type="Gene3D" id="3.30.70.270">
    <property type="match status" value="1"/>
</dbReference>
<dbReference type="InterPro" id="IPR043128">
    <property type="entry name" value="Rev_trsase/Diguanyl_cyclase"/>
</dbReference>
<dbReference type="Pfam" id="PF22936">
    <property type="entry name" value="Pol_BBD"/>
    <property type="match status" value="1"/>
</dbReference>
<name>A0A8T3AYA9_DENNO</name>
<dbReference type="InterPro" id="IPR039537">
    <property type="entry name" value="Retrotran_Ty1/copia-like"/>
</dbReference>
<proteinExistence type="predicted"/>
<keyword evidence="4" id="KW-0378">Hydrolase</keyword>
<dbReference type="PANTHER" id="PTHR42648:SF26">
    <property type="entry name" value="INTEGRASE CATALYTIC DOMAIN-CONTAINING PROTEIN"/>
    <property type="match status" value="1"/>
</dbReference>
<feature type="region of interest" description="Disordered" evidence="6">
    <location>
        <begin position="1"/>
        <end position="21"/>
    </location>
</feature>
<dbReference type="InterPro" id="IPR013103">
    <property type="entry name" value="RVT_2"/>
</dbReference>
<dbReference type="InterPro" id="IPR043502">
    <property type="entry name" value="DNA/RNA_pol_sf"/>
</dbReference>
<dbReference type="GO" id="GO:0006508">
    <property type="term" value="P:proteolysis"/>
    <property type="evidence" value="ECO:0007669"/>
    <property type="project" value="UniProtKB-KW"/>
</dbReference>
<keyword evidence="10" id="KW-1185">Reference proteome</keyword>
<dbReference type="InterPro" id="IPR001584">
    <property type="entry name" value="Integrase_cat-core"/>
</dbReference>
<dbReference type="GO" id="GO:0015074">
    <property type="term" value="P:DNA integration"/>
    <property type="evidence" value="ECO:0007669"/>
    <property type="project" value="InterPro"/>
</dbReference>
<organism evidence="9 10">
    <name type="scientific">Dendrobium nobile</name>
    <name type="common">Orchid</name>
    <dbReference type="NCBI Taxonomy" id="94219"/>
    <lineage>
        <taxon>Eukaryota</taxon>
        <taxon>Viridiplantae</taxon>
        <taxon>Streptophyta</taxon>
        <taxon>Embryophyta</taxon>
        <taxon>Tracheophyta</taxon>
        <taxon>Spermatophyta</taxon>
        <taxon>Magnoliopsida</taxon>
        <taxon>Liliopsida</taxon>
        <taxon>Asparagales</taxon>
        <taxon>Orchidaceae</taxon>
        <taxon>Epidendroideae</taxon>
        <taxon>Malaxideae</taxon>
        <taxon>Dendrobiinae</taxon>
        <taxon>Dendrobium</taxon>
    </lineage>
</organism>
<dbReference type="Proteomes" id="UP000829196">
    <property type="component" value="Unassembled WGS sequence"/>
</dbReference>
<evidence type="ECO:0000259" key="8">
    <source>
        <dbReference type="PROSITE" id="PS50994"/>
    </source>
</evidence>
<dbReference type="Gene3D" id="3.30.420.10">
    <property type="entry name" value="Ribonuclease H-like superfamily/Ribonuclease H"/>
    <property type="match status" value="1"/>
</dbReference>
<dbReference type="PROSITE" id="PS50994">
    <property type="entry name" value="INTEGRASE"/>
    <property type="match status" value="1"/>
</dbReference>
<evidence type="ECO:0000256" key="4">
    <source>
        <dbReference type="ARBA" id="ARBA00022801"/>
    </source>
</evidence>
<comment type="caution">
    <text evidence="9">The sequence shown here is derived from an EMBL/GenBank/DDBJ whole genome shotgun (WGS) entry which is preliminary data.</text>
</comment>
<dbReference type="InterPro" id="IPR012337">
    <property type="entry name" value="RNaseH-like_sf"/>
</dbReference>
<dbReference type="Pfam" id="PF13976">
    <property type="entry name" value="gag_pre-integrs"/>
    <property type="match status" value="1"/>
</dbReference>
<gene>
    <name evidence="9" type="ORF">KFK09_016458</name>
</gene>
<dbReference type="GO" id="GO:0003676">
    <property type="term" value="F:nucleic acid binding"/>
    <property type="evidence" value="ECO:0007669"/>
    <property type="project" value="InterPro"/>
</dbReference>
<dbReference type="Pfam" id="PF07727">
    <property type="entry name" value="RVT_2"/>
    <property type="match status" value="1"/>
</dbReference>
<keyword evidence="5" id="KW-0863">Zinc-finger</keyword>
<feature type="region of interest" description="Disordered" evidence="6">
    <location>
        <begin position="774"/>
        <end position="812"/>
    </location>
</feature>
<dbReference type="Pfam" id="PF25597">
    <property type="entry name" value="SH3_retrovirus"/>
    <property type="match status" value="1"/>
</dbReference>
<keyword evidence="1" id="KW-0645">Protease</keyword>
<evidence type="ECO:0008006" key="11">
    <source>
        <dbReference type="Google" id="ProtNLM"/>
    </source>
</evidence>
<dbReference type="InterPro" id="IPR057670">
    <property type="entry name" value="SH3_retrovirus"/>
</dbReference>
<dbReference type="OrthoDB" id="1737296at2759"/>
<evidence type="ECO:0000256" key="1">
    <source>
        <dbReference type="ARBA" id="ARBA00022670"/>
    </source>
</evidence>
<keyword evidence="2" id="KW-0479">Metal-binding</keyword>
<dbReference type="GO" id="GO:0004190">
    <property type="term" value="F:aspartic-type endopeptidase activity"/>
    <property type="evidence" value="ECO:0007669"/>
    <property type="project" value="UniProtKB-KW"/>
</dbReference>
<dbReference type="EMBL" id="JAGYWB010000012">
    <property type="protein sequence ID" value="KAI0501513.1"/>
    <property type="molecule type" value="Genomic_DNA"/>
</dbReference>
<dbReference type="InterPro" id="IPR025724">
    <property type="entry name" value="GAG-pre-integrase_dom"/>
</dbReference>
<accession>A0A8T3AYA9</accession>
<keyword evidence="5" id="KW-0862">Zinc</keyword>
<dbReference type="InterPro" id="IPR036397">
    <property type="entry name" value="RNaseH_sf"/>
</dbReference>
<dbReference type="InterPro" id="IPR001878">
    <property type="entry name" value="Znf_CCHC"/>
</dbReference>
<dbReference type="InterPro" id="IPR054722">
    <property type="entry name" value="PolX-like_BBD"/>
</dbReference>
<protein>
    <recommendedName>
        <fullName evidence="11">Retrovirus-related Pol polyprotein from transposon TNT 1-94</fullName>
    </recommendedName>
</protein>
<dbReference type="Pfam" id="PF00665">
    <property type="entry name" value="rve"/>
    <property type="match status" value="1"/>
</dbReference>
<dbReference type="PROSITE" id="PS50158">
    <property type="entry name" value="ZF_CCHC"/>
    <property type="match status" value="1"/>
</dbReference>
<feature type="compositionally biased region" description="Pro residues" evidence="6">
    <location>
        <begin position="799"/>
        <end position="810"/>
    </location>
</feature>
<feature type="domain" description="CCHC-type" evidence="7">
    <location>
        <begin position="279"/>
        <end position="292"/>
    </location>
</feature>
<dbReference type="Pfam" id="PF14223">
    <property type="entry name" value="Retrotran_gag_2"/>
    <property type="match status" value="1"/>
</dbReference>
<evidence type="ECO:0000256" key="3">
    <source>
        <dbReference type="ARBA" id="ARBA00022750"/>
    </source>
</evidence>
<feature type="region of interest" description="Disordered" evidence="6">
    <location>
        <begin position="245"/>
        <end position="273"/>
    </location>
</feature>
<dbReference type="CDD" id="cd09272">
    <property type="entry name" value="RNase_HI_RT_Ty1"/>
    <property type="match status" value="1"/>
</dbReference>
<evidence type="ECO:0000256" key="2">
    <source>
        <dbReference type="ARBA" id="ARBA00022723"/>
    </source>
</evidence>
<feature type="domain" description="Integrase catalytic" evidence="8">
    <location>
        <begin position="508"/>
        <end position="674"/>
    </location>
</feature>
<evidence type="ECO:0000256" key="5">
    <source>
        <dbReference type="PROSITE-ProRule" id="PRU00047"/>
    </source>
</evidence>
<feature type="compositionally biased region" description="Polar residues" evidence="6">
    <location>
        <begin position="1"/>
        <end position="13"/>
    </location>
</feature>
<keyword evidence="3" id="KW-0064">Aspartyl protease</keyword>